<dbReference type="EMBL" id="MQUA01000014">
    <property type="protein sequence ID" value="PQB03052.1"/>
    <property type="molecule type" value="Genomic_DNA"/>
</dbReference>
<dbReference type="SUPFAM" id="SSF52266">
    <property type="entry name" value="SGNH hydrolase"/>
    <property type="match status" value="2"/>
</dbReference>
<dbReference type="OrthoDB" id="9764164at2"/>
<protein>
    <submittedName>
        <fullName evidence="1">G-D-S-L family lipolytic protein</fullName>
    </submittedName>
</protein>
<name>A0A2S7KKB8_9FLAO</name>
<gene>
    <name evidence="1" type="ORF">BST83_17095</name>
</gene>
<evidence type="ECO:0000313" key="2">
    <source>
        <dbReference type="Proteomes" id="UP000239522"/>
    </source>
</evidence>
<dbReference type="GO" id="GO:0016788">
    <property type="term" value="F:hydrolase activity, acting on ester bonds"/>
    <property type="evidence" value="ECO:0007669"/>
    <property type="project" value="UniProtKB-ARBA"/>
</dbReference>
<dbReference type="AlphaFoldDB" id="A0A2S7KKB8"/>
<reference evidence="1 2" key="1">
    <citation type="submission" date="2016-11" db="EMBL/GenBank/DDBJ databases">
        <title>Trade-off between light-utilization and light-protection in marine flavobacteria.</title>
        <authorList>
            <person name="Kumagai Y."/>
        </authorList>
    </citation>
    <scope>NUCLEOTIDE SEQUENCE [LARGE SCALE GENOMIC DNA]</scope>
    <source>
        <strain evidence="1 2">ATCC 700397</strain>
    </source>
</reference>
<comment type="caution">
    <text evidence="1">The sequence shown here is derived from an EMBL/GenBank/DDBJ whole genome shotgun (WGS) entry which is preliminary data.</text>
</comment>
<dbReference type="InterPro" id="IPR036514">
    <property type="entry name" value="SGNH_hydro_sf"/>
</dbReference>
<proteinExistence type="predicted"/>
<dbReference type="PROSITE" id="PS51257">
    <property type="entry name" value="PROKAR_LIPOPROTEIN"/>
    <property type="match status" value="1"/>
</dbReference>
<dbReference type="Gene3D" id="3.40.50.1110">
    <property type="entry name" value="SGNH hydrolase"/>
    <property type="match status" value="1"/>
</dbReference>
<evidence type="ECO:0000313" key="1">
    <source>
        <dbReference type="EMBL" id="PQB03052.1"/>
    </source>
</evidence>
<organism evidence="1 2">
    <name type="scientific">Polaribacter filamentus</name>
    <dbReference type="NCBI Taxonomy" id="53483"/>
    <lineage>
        <taxon>Bacteria</taxon>
        <taxon>Pseudomonadati</taxon>
        <taxon>Bacteroidota</taxon>
        <taxon>Flavobacteriia</taxon>
        <taxon>Flavobacteriales</taxon>
        <taxon>Flavobacteriaceae</taxon>
    </lineage>
</organism>
<dbReference type="RefSeq" id="WP_104810988.1">
    <property type="nucleotide sequence ID" value="NZ_MQUA01000014.1"/>
</dbReference>
<sequence length="500" mass="51982">MNTYKYLGLFLLSLSIVSCDVNNELDAIPAELAAEVALNTNGLDFSKYVSIGASFTAGYTDGAMFKAAQENSFPNILAGKFGTEFKQPLMKDNIGGLVFGGSAVQPPRFYFNGAGPARLPAMPTTELTAVLSGPFNNFGAPGAKSFHLGVPGYGQLNPYFGRMASSPTATVMGDALAQNPTFFTLSEIGGNDVLGYALSGGSGVDQTGNFDPSSYGSNDITDPNVFASVFSTMVTALTANGAKGVVANVPYITNLANFTTVPYNPVPLDAATASFVSNAYAAYNGGIQQAFAYLVAVSPMTQEMADAEIAKRTISFAAGQNAVVIMDEDLTDLTAINSGLISMRQATADDLLLLAGSAFIGTLANPNNPGSINGVAVPLGDQWVLTPQEQLAIRTATDAYNTTIAAIAALNPNIALVDFKGVLAEASTGIKFDRYTLNTKLVTGGLISLDGVHLTARGYALMANKILAAMDAEFGTNFTTATGGLAKAGDYPTNYSPTLR</sequence>
<dbReference type="Proteomes" id="UP000239522">
    <property type="component" value="Unassembled WGS sequence"/>
</dbReference>
<keyword evidence="2" id="KW-1185">Reference proteome</keyword>
<accession>A0A2S7KKB8</accession>